<sequence>EPEFPFQDELDLDLPIDILQSFSTYPPQNYNPNSPKYAYATFMATRSPSLKDPYYLAIHSLIHRLLWSPRSRSTSHPFIVYVASFVTPTQRALLSGAGALVRDLAPLDWNPSVPGIQHRWKDLFAKLNMWNDTEFERIAFLDADAFPVQNIDAMFDVAPAQPCVADRLTLDDVLSDGSSVCEDYVFAGVPQDPFNATHPNINVGSMVFSPSKRMHERLLRNYGKTDRYDCLMAEQAFLNWQFEASGAFPASVLEREWGGFFPGEGEEGRLRVVHEKIWMEGGWLGREWEVGWKEMVGFYGSEGFAGAR</sequence>
<comment type="caution">
    <text evidence="1">The sequence shown here is derived from an EMBL/GenBank/DDBJ whole genome shotgun (WGS) entry which is preliminary data.</text>
</comment>
<feature type="non-terminal residue" evidence="1">
    <location>
        <position position="1"/>
    </location>
</feature>
<dbReference type="OrthoDB" id="2014201at2759"/>
<keyword evidence="2" id="KW-1185">Reference proteome</keyword>
<dbReference type="Proteomes" id="UP000799444">
    <property type="component" value="Unassembled WGS sequence"/>
</dbReference>
<organism evidence="1 2">
    <name type="scientific">Polyplosphaeria fusca</name>
    <dbReference type="NCBI Taxonomy" id="682080"/>
    <lineage>
        <taxon>Eukaryota</taxon>
        <taxon>Fungi</taxon>
        <taxon>Dikarya</taxon>
        <taxon>Ascomycota</taxon>
        <taxon>Pezizomycotina</taxon>
        <taxon>Dothideomycetes</taxon>
        <taxon>Pleosporomycetidae</taxon>
        <taxon>Pleosporales</taxon>
        <taxon>Tetraplosphaeriaceae</taxon>
        <taxon>Polyplosphaeria</taxon>
    </lineage>
</organism>
<dbReference type="SUPFAM" id="SSF53448">
    <property type="entry name" value="Nucleotide-diphospho-sugar transferases"/>
    <property type="match status" value="1"/>
</dbReference>
<accession>A0A9P4QYW0</accession>
<dbReference type="EMBL" id="ML996125">
    <property type="protein sequence ID" value="KAF2736413.1"/>
    <property type="molecule type" value="Genomic_DNA"/>
</dbReference>
<keyword evidence="1" id="KW-0808">Transferase</keyword>
<feature type="non-terminal residue" evidence="1">
    <location>
        <position position="308"/>
    </location>
</feature>
<name>A0A9P4QYW0_9PLEO</name>
<dbReference type="InterPro" id="IPR029044">
    <property type="entry name" value="Nucleotide-diphossugar_trans"/>
</dbReference>
<reference evidence="1" key="1">
    <citation type="journal article" date="2020" name="Stud. Mycol.">
        <title>101 Dothideomycetes genomes: a test case for predicting lifestyles and emergence of pathogens.</title>
        <authorList>
            <person name="Haridas S."/>
            <person name="Albert R."/>
            <person name="Binder M."/>
            <person name="Bloem J."/>
            <person name="Labutti K."/>
            <person name="Salamov A."/>
            <person name="Andreopoulos B."/>
            <person name="Baker S."/>
            <person name="Barry K."/>
            <person name="Bills G."/>
            <person name="Bluhm B."/>
            <person name="Cannon C."/>
            <person name="Castanera R."/>
            <person name="Culley D."/>
            <person name="Daum C."/>
            <person name="Ezra D."/>
            <person name="Gonzalez J."/>
            <person name="Henrissat B."/>
            <person name="Kuo A."/>
            <person name="Liang C."/>
            <person name="Lipzen A."/>
            <person name="Lutzoni F."/>
            <person name="Magnuson J."/>
            <person name="Mondo S."/>
            <person name="Nolan M."/>
            <person name="Ohm R."/>
            <person name="Pangilinan J."/>
            <person name="Park H.-J."/>
            <person name="Ramirez L."/>
            <person name="Alfaro M."/>
            <person name="Sun H."/>
            <person name="Tritt A."/>
            <person name="Yoshinaga Y."/>
            <person name="Zwiers L.-H."/>
            <person name="Turgeon B."/>
            <person name="Goodwin S."/>
            <person name="Spatafora J."/>
            <person name="Crous P."/>
            <person name="Grigoriev I."/>
        </authorList>
    </citation>
    <scope>NUCLEOTIDE SEQUENCE</scope>
    <source>
        <strain evidence="1">CBS 125425</strain>
    </source>
</reference>
<dbReference type="GO" id="GO:0016740">
    <property type="term" value="F:transferase activity"/>
    <property type="evidence" value="ECO:0007669"/>
    <property type="project" value="UniProtKB-KW"/>
</dbReference>
<proteinExistence type="predicted"/>
<dbReference type="PANTHER" id="PTHR11183">
    <property type="entry name" value="GLYCOGENIN SUBFAMILY MEMBER"/>
    <property type="match status" value="1"/>
</dbReference>
<dbReference type="AlphaFoldDB" id="A0A9P4QYW0"/>
<dbReference type="Gene3D" id="3.90.550.10">
    <property type="entry name" value="Spore Coat Polysaccharide Biosynthesis Protein SpsA, Chain A"/>
    <property type="match status" value="1"/>
</dbReference>
<evidence type="ECO:0000313" key="2">
    <source>
        <dbReference type="Proteomes" id="UP000799444"/>
    </source>
</evidence>
<dbReference type="InterPro" id="IPR050587">
    <property type="entry name" value="GNT1/Glycosyltrans_8"/>
</dbReference>
<evidence type="ECO:0000313" key="1">
    <source>
        <dbReference type="EMBL" id="KAF2736413.1"/>
    </source>
</evidence>
<protein>
    <submittedName>
        <fullName evidence="1">Nucleotide-diphospho-sugar transferase</fullName>
    </submittedName>
</protein>
<gene>
    <name evidence="1" type="ORF">EJ04DRAFT_417115</name>
</gene>